<dbReference type="Pfam" id="PF09815">
    <property type="entry name" value="XK-related"/>
    <property type="match status" value="1"/>
</dbReference>
<evidence type="ECO:0000256" key="4">
    <source>
        <dbReference type="ARBA" id="ARBA00022692"/>
    </source>
</evidence>
<dbReference type="InterPro" id="IPR018629">
    <property type="entry name" value="XK-rel"/>
</dbReference>
<dbReference type="InterPro" id="IPR050895">
    <property type="entry name" value="XK-related_scramblase"/>
</dbReference>
<sequence length="753" mass="85086">MLVAFFLSMISFLPRRVVLNVCLVIIMYVRQSTPVESVANTNLESVASVVDDLISDRAIWRKVTCIILCLLFVFSAWIIVVLHVVHFTNQTVLEVSVTVVTLLIGQYIGTGIFDCYRYWIRWSTASKKSHSKQQEENKEAWVCMRITLALMGLAPVSRYIESLVVVRRMIDLEKRYLAEAVAFAKEVKQPSTLPSGSLISGPSLATRQSEAAASSKNAARFRELDAGLVRVYKVRRQFRRTEQDAALVALASGVLGAGPFVISQGVLFFRRVGLNFSMTNDAMVGVLGCTITGVIWLCAGLTHYYPAAYDQSEFDFDRGVGQVPARGLALLYSAHLIHITLRLGTLVLFTAQFYWIVLAVLAFHYFFVLFSLVVSRACTSTDYSNPAKIERSSISGNLLFDFMFAYVGLFEFANAYAKYTRTRYLLYYFFYYLENSAMIGAWYVHFTYPQVWYYLPSLLVTVVVQFLGFILLQIYLYLFSKPRRKTTLCGLCFRHLDPEGHQLVYPVSKHQGDGSVRRFDSVQTPSTFGLPETSVLSGRSGMPRRSTGGLYDAVFGQKISQAAIPKSHRRRGTASNLTAQIHPPEEPAVTIKNQAHPGTSNGKPHRVYKQYTRHSDAPLGHLQADSRRHLDDDRDVTGAAELLRRSSSRLLPISAEEAIERELDRFSRPDEPDRRRGRDEYSSREHMIIPPESGRSKYYRADAGQPRNLTSSTNLEPAAPSQQPNRRTPQSGVFQPRPMAQRSRWPYSPNPRR</sequence>
<evidence type="ECO:0000313" key="10">
    <source>
        <dbReference type="EMBL" id="GAA50511.1"/>
    </source>
</evidence>
<comment type="similarity">
    <text evidence="2 7">Belongs to the XK family.</text>
</comment>
<evidence type="ECO:0000256" key="6">
    <source>
        <dbReference type="ARBA" id="ARBA00023136"/>
    </source>
</evidence>
<reference key="2">
    <citation type="submission" date="2011-10" db="EMBL/GenBank/DDBJ databases">
        <title>The genome and transcriptome sequence of Clonorchis sinensis provide insights into the carcinogenic liver fluke.</title>
        <authorList>
            <person name="Wang X."/>
            <person name="Huang Y."/>
            <person name="Chen W."/>
            <person name="Liu H."/>
            <person name="Guo L."/>
            <person name="Chen Y."/>
            <person name="Luo F."/>
            <person name="Zhou W."/>
            <person name="Sun J."/>
            <person name="Mao Q."/>
            <person name="Liang P."/>
            <person name="Zhou C."/>
            <person name="Tian Y."/>
            <person name="Men J."/>
            <person name="Lv X."/>
            <person name="Huang L."/>
            <person name="Zhou J."/>
            <person name="Hu Y."/>
            <person name="Li R."/>
            <person name="Zhang F."/>
            <person name="Lei H."/>
            <person name="Li X."/>
            <person name="Hu X."/>
            <person name="Liang C."/>
            <person name="Xu J."/>
            <person name="Wu Z."/>
            <person name="Yu X."/>
        </authorList>
    </citation>
    <scope>NUCLEOTIDE SEQUENCE</scope>
    <source>
        <strain>Henan</strain>
    </source>
</reference>
<keyword evidence="9" id="KW-0732">Signal</keyword>
<evidence type="ECO:0000256" key="5">
    <source>
        <dbReference type="ARBA" id="ARBA00022989"/>
    </source>
</evidence>
<dbReference type="PANTHER" id="PTHR16024">
    <property type="entry name" value="XK-RELATED PROTEIN"/>
    <property type="match status" value="1"/>
</dbReference>
<gene>
    <name evidence="10" type="ORF">CLF_104668</name>
</gene>
<evidence type="ECO:0000256" key="9">
    <source>
        <dbReference type="SAM" id="SignalP"/>
    </source>
</evidence>
<feature type="transmembrane region" description="Helical" evidence="7">
    <location>
        <begin position="245"/>
        <end position="270"/>
    </location>
</feature>
<proteinExistence type="inferred from homology"/>
<feature type="compositionally biased region" description="Basic and acidic residues" evidence="8">
    <location>
        <begin position="664"/>
        <end position="687"/>
    </location>
</feature>
<organism evidence="10 11">
    <name type="scientific">Clonorchis sinensis</name>
    <name type="common">Chinese liver fluke</name>
    <dbReference type="NCBI Taxonomy" id="79923"/>
    <lineage>
        <taxon>Eukaryota</taxon>
        <taxon>Metazoa</taxon>
        <taxon>Spiralia</taxon>
        <taxon>Lophotrochozoa</taxon>
        <taxon>Platyhelminthes</taxon>
        <taxon>Trematoda</taxon>
        <taxon>Digenea</taxon>
        <taxon>Opisthorchiida</taxon>
        <taxon>Opisthorchiata</taxon>
        <taxon>Opisthorchiidae</taxon>
        <taxon>Clonorchis</taxon>
    </lineage>
</organism>
<evidence type="ECO:0000256" key="7">
    <source>
        <dbReference type="RuleBase" id="RU910716"/>
    </source>
</evidence>
<dbReference type="Proteomes" id="UP000008909">
    <property type="component" value="Unassembled WGS sequence"/>
</dbReference>
<feature type="transmembrane region" description="Helical" evidence="7">
    <location>
        <begin position="282"/>
        <end position="305"/>
    </location>
</feature>
<protein>
    <recommendedName>
        <fullName evidence="7">XK-related protein</fullName>
    </recommendedName>
</protein>
<feature type="transmembrane region" description="Helical" evidence="7">
    <location>
        <begin position="325"/>
        <end position="341"/>
    </location>
</feature>
<feature type="region of interest" description="Disordered" evidence="8">
    <location>
        <begin position="664"/>
        <end position="753"/>
    </location>
</feature>
<evidence type="ECO:0000313" key="11">
    <source>
        <dbReference type="Proteomes" id="UP000008909"/>
    </source>
</evidence>
<reference evidence="10" key="1">
    <citation type="journal article" date="2011" name="Genome Biol.">
        <title>The draft genome of the carcinogenic human liver fluke Clonorchis sinensis.</title>
        <authorList>
            <person name="Wang X."/>
            <person name="Chen W."/>
            <person name="Huang Y."/>
            <person name="Sun J."/>
            <person name="Men J."/>
            <person name="Liu H."/>
            <person name="Luo F."/>
            <person name="Guo L."/>
            <person name="Lv X."/>
            <person name="Deng C."/>
            <person name="Zhou C."/>
            <person name="Fan Y."/>
            <person name="Li X."/>
            <person name="Huang L."/>
            <person name="Hu Y."/>
            <person name="Liang C."/>
            <person name="Hu X."/>
            <person name="Xu J."/>
            <person name="Yu X."/>
        </authorList>
    </citation>
    <scope>NUCLEOTIDE SEQUENCE [LARGE SCALE GENOMIC DNA]</scope>
    <source>
        <strain evidence="10">Henan</strain>
    </source>
</reference>
<dbReference type="EMBL" id="DF143053">
    <property type="protein sequence ID" value="GAA50511.1"/>
    <property type="molecule type" value="Genomic_DNA"/>
</dbReference>
<feature type="chain" id="PRO_5003506265" description="XK-related protein" evidence="9">
    <location>
        <begin position="20"/>
        <end position="753"/>
    </location>
</feature>
<feature type="transmembrane region" description="Helical" evidence="7">
    <location>
        <begin position="97"/>
        <end position="119"/>
    </location>
</feature>
<keyword evidence="3" id="KW-1003">Cell membrane</keyword>
<feature type="transmembrane region" description="Helical" evidence="7">
    <location>
        <begin position="425"/>
        <end position="445"/>
    </location>
</feature>
<dbReference type="AlphaFoldDB" id="G7YC27"/>
<feature type="signal peptide" evidence="9">
    <location>
        <begin position="1"/>
        <end position="19"/>
    </location>
</feature>
<dbReference type="GO" id="GO:0005886">
    <property type="term" value="C:plasma membrane"/>
    <property type="evidence" value="ECO:0007669"/>
    <property type="project" value="UniProtKB-SubCell"/>
</dbReference>
<evidence type="ECO:0000256" key="3">
    <source>
        <dbReference type="ARBA" id="ARBA00022475"/>
    </source>
</evidence>
<comment type="subcellular location">
    <subcellularLocation>
        <location evidence="1">Cell membrane</location>
        <topology evidence="1">Multi-pass membrane protein</topology>
    </subcellularLocation>
    <subcellularLocation>
        <location evidence="7">Membrane</location>
        <topology evidence="7">Multi-pass membrane protein</topology>
    </subcellularLocation>
</comment>
<feature type="compositionally biased region" description="Polar residues" evidence="8">
    <location>
        <begin position="707"/>
        <end position="733"/>
    </location>
</feature>
<name>G7YC27_CLOSI</name>
<feature type="compositionally biased region" description="Polar residues" evidence="8">
    <location>
        <begin position="591"/>
        <end position="602"/>
    </location>
</feature>
<keyword evidence="5 7" id="KW-1133">Transmembrane helix</keyword>
<feature type="transmembrane region" description="Helical" evidence="7">
    <location>
        <begin position="353"/>
        <end position="374"/>
    </location>
</feature>
<keyword evidence="4 7" id="KW-0812">Transmembrane</keyword>
<evidence type="ECO:0000256" key="8">
    <source>
        <dbReference type="SAM" id="MobiDB-lite"/>
    </source>
</evidence>
<dbReference type="PANTHER" id="PTHR16024:SF6">
    <property type="entry name" value="XK-RELATED PROTEIN"/>
    <property type="match status" value="1"/>
</dbReference>
<accession>G7YC27</accession>
<feature type="transmembrane region" description="Helical" evidence="7">
    <location>
        <begin position="451"/>
        <end position="478"/>
    </location>
</feature>
<keyword evidence="6 7" id="KW-0472">Membrane</keyword>
<evidence type="ECO:0000256" key="2">
    <source>
        <dbReference type="ARBA" id="ARBA00008789"/>
    </source>
</evidence>
<evidence type="ECO:0000256" key="1">
    <source>
        <dbReference type="ARBA" id="ARBA00004651"/>
    </source>
</evidence>
<keyword evidence="11" id="KW-1185">Reference proteome</keyword>
<feature type="transmembrane region" description="Helical" evidence="7">
    <location>
        <begin position="63"/>
        <end position="85"/>
    </location>
</feature>
<feature type="region of interest" description="Disordered" evidence="8">
    <location>
        <begin position="587"/>
        <end position="606"/>
    </location>
</feature>